<dbReference type="STRING" id="112248.SAMN05444392_11736"/>
<keyword evidence="2" id="KW-0472">Membrane</keyword>
<dbReference type="Gene3D" id="2.60.40.1240">
    <property type="match status" value="1"/>
</dbReference>
<protein>
    <recommendedName>
        <fullName evidence="3">DUF4352 domain-containing protein</fullName>
    </recommendedName>
</protein>
<evidence type="ECO:0000256" key="1">
    <source>
        <dbReference type="ARBA" id="ARBA00022729"/>
    </source>
</evidence>
<organism evidence="4 5">
    <name type="scientific">Seinonella peptonophila</name>
    <dbReference type="NCBI Taxonomy" id="112248"/>
    <lineage>
        <taxon>Bacteria</taxon>
        <taxon>Bacillati</taxon>
        <taxon>Bacillota</taxon>
        <taxon>Bacilli</taxon>
        <taxon>Bacillales</taxon>
        <taxon>Thermoactinomycetaceae</taxon>
        <taxon>Seinonella</taxon>
    </lineage>
</organism>
<dbReference type="RefSeq" id="WP_073157913.1">
    <property type="nucleotide sequence ID" value="NZ_FQVL01000017.1"/>
</dbReference>
<keyword evidence="2" id="KW-0812">Transmembrane</keyword>
<feature type="transmembrane region" description="Helical" evidence="2">
    <location>
        <begin position="7"/>
        <end position="30"/>
    </location>
</feature>
<sequence length="182" mass="20124">MNRFLKLGLFGCGGIIALIMLAFVAVFVFADSDQPVIKTGSTNNTTQSQDNPQAPKQIYKVGDIVKIGDTMLIIKSAKIQEAEQYVPAKKGNVLVLEVEGQNKGSQSWFLSDTDFNLYDTSGGKLEPYFSGQDISQFGGEVNQGKKVTGKLRFDVPNVKTFELIYKPNFLTSQEIKFDIQPK</sequence>
<keyword evidence="2" id="KW-1133">Transmembrane helix</keyword>
<dbReference type="InterPro" id="IPR029050">
    <property type="entry name" value="Immunoprotect_excell_Ig-like"/>
</dbReference>
<accession>A0A1M5B1P1</accession>
<evidence type="ECO:0000259" key="3">
    <source>
        <dbReference type="Pfam" id="PF11611"/>
    </source>
</evidence>
<dbReference type="Proteomes" id="UP000184476">
    <property type="component" value="Unassembled WGS sequence"/>
</dbReference>
<feature type="domain" description="DUF4352" evidence="3">
    <location>
        <begin position="59"/>
        <end position="173"/>
    </location>
</feature>
<reference evidence="4 5" key="1">
    <citation type="submission" date="2016-11" db="EMBL/GenBank/DDBJ databases">
        <authorList>
            <person name="Jaros S."/>
            <person name="Januszkiewicz K."/>
            <person name="Wedrychowicz H."/>
        </authorList>
    </citation>
    <scope>NUCLEOTIDE SEQUENCE [LARGE SCALE GENOMIC DNA]</scope>
    <source>
        <strain evidence="4 5">DSM 44666</strain>
    </source>
</reference>
<dbReference type="InterPro" id="IPR029051">
    <property type="entry name" value="DUF4352"/>
</dbReference>
<keyword evidence="5" id="KW-1185">Reference proteome</keyword>
<evidence type="ECO:0000313" key="5">
    <source>
        <dbReference type="Proteomes" id="UP000184476"/>
    </source>
</evidence>
<evidence type="ECO:0000313" key="4">
    <source>
        <dbReference type="EMBL" id="SHF36424.1"/>
    </source>
</evidence>
<name>A0A1M5B1P1_9BACL</name>
<proteinExistence type="predicted"/>
<evidence type="ECO:0000256" key="2">
    <source>
        <dbReference type="SAM" id="Phobius"/>
    </source>
</evidence>
<dbReference type="Pfam" id="PF11611">
    <property type="entry name" value="DUF4352"/>
    <property type="match status" value="1"/>
</dbReference>
<dbReference type="EMBL" id="FQVL01000017">
    <property type="protein sequence ID" value="SHF36424.1"/>
    <property type="molecule type" value="Genomic_DNA"/>
</dbReference>
<gene>
    <name evidence="4" type="ORF">SAMN05444392_11736</name>
</gene>
<dbReference type="AlphaFoldDB" id="A0A1M5B1P1"/>
<keyword evidence="1" id="KW-0732">Signal</keyword>